<proteinExistence type="predicted"/>
<dbReference type="AlphaFoldDB" id="A0AAN8A8B8"/>
<comment type="caution">
    <text evidence="1">The sequence shown here is derived from an EMBL/GenBank/DDBJ whole genome shotgun (WGS) entry which is preliminary data.</text>
</comment>
<dbReference type="Proteomes" id="UP001306508">
    <property type="component" value="Unassembled WGS sequence"/>
</dbReference>
<name>A0AAN8A8B8_9SACH</name>
<evidence type="ECO:0000313" key="1">
    <source>
        <dbReference type="EMBL" id="KAK5782492.1"/>
    </source>
</evidence>
<dbReference type="EMBL" id="JAWIZZ010000002">
    <property type="protein sequence ID" value="KAK5782492.1"/>
    <property type="molecule type" value="Genomic_DNA"/>
</dbReference>
<organism evidence="1 2">
    <name type="scientific">Arxiozyma heterogenica</name>
    <dbReference type="NCBI Taxonomy" id="278026"/>
    <lineage>
        <taxon>Eukaryota</taxon>
        <taxon>Fungi</taxon>
        <taxon>Dikarya</taxon>
        <taxon>Ascomycota</taxon>
        <taxon>Saccharomycotina</taxon>
        <taxon>Saccharomycetes</taxon>
        <taxon>Saccharomycetales</taxon>
        <taxon>Saccharomycetaceae</taxon>
        <taxon>Arxiozyma</taxon>
    </lineage>
</organism>
<accession>A0AAN8A8B8</accession>
<evidence type="ECO:0000313" key="2">
    <source>
        <dbReference type="Proteomes" id="UP001306508"/>
    </source>
</evidence>
<keyword evidence="2" id="KW-1185">Reference proteome</keyword>
<gene>
    <name evidence="1" type="ORF">RI543_000046</name>
</gene>
<protein>
    <submittedName>
        <fullName evidence="1">Uncharacterized protein</fullName>
    </submittedName>
</protein>
<sequence>MNTDSFEYLYQLTKTLSESSRASRQETDKIELLLKRVAKQSIISYEQLSKDVALDVKRKHNNTVLTGEQQDREENEIQKLIKENYRLIYEIEQEEYLNKKFMSMIENVEEQLQSIKNYIIELKLTREQDIENFIYENIQSKTKIVLNNSDDLKLKNDITEENISNNIVKKFRDTYKNLNLNEKREEGRELLNRDKLTENLEQEIDKFEERYKIKLR</sequence>
<reference evidence="2" key="1">
    <citation type="submission" date="2023-07" db="EMBL/GenBank/DDBJ databases">
        <title>A draft genome of Kazachstania heterogenica Y-27499.</title>
        <authorList>
            <person name="Donic C."/>
            <person name="Kralova J.S."/>
            <person name="Fidel L."/>
            <person name="Ben-Dor S."/>
            <person name="Jung S."/>
        </authorList>
    </citation>
    <scope>NUCLEOTIDE SEQUENCE [LARGE SCALE GENOMIC DNA]</scope>
    <source>
        <strain evidence="2">Y27499</strain>
    </source>
</reference>